<sequence length="356" mass="39256" precursor="true">MNWKTIASRVVATVLVGLVLVLSVTSAQAEDKVDEAMARATQYLMSVQDPTTGGIHNKMRHETAMTSLAILAMAACGHQPADPTPEGQAMRKALAFVLRPEAQEQDGYFGQNDGSRMYGHGITTLMLSEMLGMGGDAAQDEVIRNKCRLAIDLILRSQKVSKNDSNRGGWRYSPDSGDSDMSVTVWQTMALRAAKNAGLDVPREAIDNAVSYIRRLYQPDSEARGVSKMGGFGYQTKGREISTTAEGLLAMQVCGQYDSDEVKGASDRLLKDGIRQGERWFFYTTYYYAQGMYQRGGKHADEAKRTVADLLLPLQSREGWWEGINGEERQGGKVYATAMAVLSLSVKNHFLPIYQR</sequence>
<keyword evidence="1" id="KW-0732">Signal</keyword>
<evidence type="ECO:0000313" key="2">
    <source>
        <dbReference type="EMBL" id="EDY21452.1"/>
    </source>
</evidence>
<reference evidence="2 3" key="1">
    <citation type="journal article" date="2011" name="J. Bacteriol.">
        <title>Genome sequence of Chthoniobacter flavus Ellin428, an aerobic heterotrophic soil bacterium.</title>
        <authorList>
            <person name="Kant R."/>
            <person name="van Passel M.W."/>
            <person name="Palva A."/>
            <person name="Lucas S."/>
            <person name="Lapidus A."/>
            <person name="Glavina Del Rio T."/>
            <person name="Dalin E."/>
            <person name="Tice H."/>
            <person name="Bruce D."/>
            <person name="Goodwin L."/>
            <person name="Pitluck S."/>
            <person name="Larimer F.W."/>
            <person name="Land M.L."/>
            <person name="Hauser L."/>
            <person name="Sangwan P."/>
            <person name="de Vos W.M."/>
            <person name="Janssen P.H."/>
            <person name="Smidt H."/>
        </authorList>
    </citation>
    <scope>NUCLEOTIDE SEQUENCE [LARGE SCALE GENOMIC DNA]</scope>
    <source>
        <strain evidence="2 3">Ellin428</strain>
    </source>
</reference>
<dbReference type="eggNOG" id="COG1657">
    <property type="taxonomic scope" value="Bacteria"/>
</dbReference>
<evidence type="ECO:0000256" key="1">
    <source>
        <dbReference type="SAM" id="SignalP"/>
    </source>
</evidence>
<dbReference type="RefSeq" id="WP_006978024.1">
    <property type="nucleotide sequence ID" value="NZ_ABVL01000002.1"/>
</dbReference>
<dbReference type="AlphaFoldDB" id="B4CVL0"/>
<dbReference type="InParanoid" id="B4CVL0"/>
<evidence type="ECO:0000313" key="3">
    <source>
        <dbReference type="Proteomes" id="UP000005824"/>
    </source>
</evidence>
<organism evidence="2 3">
    <name type="scientific">Chthoniobacter flavus Ellin428</name>
    <dbReference type="NCBI Taxonomy" id="497964"/>
    <lineage>
        <taxon>Bacteria</taxon>
        <taxon>Pseudomonadati</taxon>
        <taxon>Verrucomicrobiota</taxon>
        <taxon>Spartobacteria</taxon>
        <taxon>Chthoniobacterales</taxon>
        <taxon>Chthoniobacteraceae</taxon>
        <taxon>Chthoniobacter</taxon>
    </lineage>
</organism>
<protein>
    <recommendedName>
        <fullName evidence="4">Squalene cyclase C-terminal domain-containing protein</fullName>
    </recommendedName>
</protein>
<dbReference type="EMBL" id="ABVL01000002">
    <property type="protein sequence ID" value="EDY21452.1"/>
    <property type="molecule type" value="Genomic_DNA"/>
</dbReference>
<feature type="chain" id="PRO_5002802751" description="Squalene cyclase C-terminal domain-containing protein" evidence="1">
    <location>
        <begin position="30"/>
        <end position="356"/>
    </location>
</feature>
<dbReference type="CDD" id="cd00688">
    <property type="entry name" value="ISOPREN_C2_like"/>
    <property type="match status" value="1"/>
</dbReference>
<accession>B4CVL0</accession>
<proteinExistence type="predicted"/>
<keyword evidence="3" id="KW-1185">Reference proteome</keyword>
<dbReference type="SUPFAM" id="SSF48239">
    <property type="entry name" value="Terpenoid cyclases/Protein prenyltransferases"/>
    <property type="match status" value="1"/>
</dbReference>
<name>B4CVL0_9BACT</name>
<evidence type="ECO:0008006" key="4">
    <source>
        <dbReference type="Google" id="ProtNLM"/>
    </source>
</evidence>
<dbReference type="Proteomes" id="UP000005824">
    <property type="component" value="Unassembled WGS sequence"/>
</dbReference>
<gene>
    <name evidence="2" type="ORF">CfE428DRAFT_0697</name>
</gene>
<dbReference type="Gene3D" id="1.50.10.20">
    <property type="match status" value="2"/>
</dbReference>
<feature type="signal peptide" evidence="1">
    <location>
        <begin position="1"/>
        <end position="29"/>
    </location>
</feature>
<dbReference type="InterPro" id="IPR008930">
    <property type="entry name" value="Terpenoid_cyclase/PrenylTrfase"/>
</dbReference>
<dbReference type="STRING" id="497964.CfE428DRAFT_0697"/>
<comment type="caution">
    <text evidence="2">The sequence shown here is derived from an EMBL/GenBank/DDBJ whole genome shotgun (WGS) entry which is preliminary data.</text>
</comment>